<dbReference type="PANTHER" id="PTHR46880">
    <property type="entry name" value="RAS-ASSOCIATING DOMAIN-CONTAINING PROTEIN"/>
    <property type="match status" value="1"/>
</dbReference>
<name>A0AAV6U967_9ARAC</name>
<sequence>MDKLNSLYSRSPKQSRSLGEARQELGIRFRKVGKILGTGWVSSSFLTVQAVGKSYEAVHRHFTTPCQDSQLRSTFSGLKKRLESPEFLLDLAIMYGTLEELAMMSKKLQSRTITLPWAEHQVKRTIRIVESFKECPGQKTQMALTAQEEMVFVKCTIGSLHENYTH</sequence>
<gene>
    <name evidence="1" type="ORF">JTE90_016379</name>
</gene>
<dbReference type="PANTHER" id="PTHR46880:SF5">
    <property type="entry name" value="DUF4371 DOMAIN-CONTAINING PROTEIN"/>
    <property type="match status" value="1"/>
</dbReference>
<accession>A0AAV6U967</accession>
<evidence type="ECO:0000313" key="2">
    <source>
        <dbReference type="Proteomes" id="UP000827092"/>
    </source>
</evidence>
<comment type="caution">
    <text evidence="1">The sequence shown here is derived from an EMBL/GenBank/DDBJ whole genome shotgun (WGS) entry which is preliminary data.</text>
</comment>
<proteinExistence type="predicted"/>
<organism evidence="1 2">
    <name type="scientific">Oedothorax gibbosus</name>
    <dbReference type="NCBI Taxonomy" id="931172"/>
    <lineage>
        <taxon>Eukaryota</taxon>
        <taxon>Metazoa</taxon>
        <taxon>Ecdysozoa</taxon>
        <taxon>Arthropoda</taxon>
        <taxon>Chelicerata</taxon>
        <taxon>Arachnida</taxon>
        <taxon>Araneae</taxon>
        <taxon>Araneomorphae</taxon>
        <taxon>Entelegynae</taxon>
        <taxon>Araneoidea</taxon>
        <taxon>Linyphiidae</taxon>
        <taxon>Erigoninae</taxon>
        <taxon>Oedothorax</taxon>
    </lineage>
</organism>
<reference evidence="1 2" key="1">
    <citation type="journal article" date="2022" name="Nat. Ecol. Evol.">
        <title>A masculinizing supergene underlies an exaggerated male reproductive morph in a spider.</title>
        <authorList>
            <person name="Hendrickx F."/>
            <person name="De Corte Z."/>
            <person name="Sonet G."/>
            <person name="Van Belleghem S.M."/>
            <person name="Kostlbacher S."/>
            <person name="Vangestel C."/>
        </authorList>
    </citation>
    <scope>NUCLEOTIDE SEQUENCE [LARGE SCALE GENOMIC DNA]</scope>
    <source>
        <strain evidence="1">W744_W776</strain>
    </source>
</reference>
<protein>
    <submittedName>
        <fullName evidence="1">Uncharacterized protein</fullName>
    </submittedName>
</protein>
<dbReference type="AlphaFoldDB" id="A0AAV6U967"/>
<dbReference type="EMBL" id="JAFNEN010000567">
    <property type="protein sequence ID" value="KAG8180348.1"/>
    <property type="molecule type" value="Genomic_DNA"/>
</dbReference>
<keyword evidence="2" id="KW-1185">Reference proteome</keyword>
<dbReference type="Proteomes" id="UP000827092">
    <property type="component" value="Unassembled WGS sequence"/>
</dbReference>
<evidence type="ECO:0000313" key="1">
    <source>
        <dbReference type="EMBL" id="KAG8180348.1"/>
    </source>
</evidence>